<feature type="signal peptide" evidence="1">
    <location>
        <begin position="1"/>
        <end position="23"/>
    </location>
</feature>
<evidence type="ECO:0008006" key="3">
    <source>
        <dbReference type="Google" id="ProtNLM"/>
    </source>
</evidence>
<keyword evidence="1" id="KW-0732">Signal</keyword>
<sequence length="139" mass="15405">MLTRRTFLASTLATPLLTSAAHAEALKLRELYQTKGRGLSELAEQRAGQRLDIEGFMAPPLKAESRFFVLTKMPMATCPFCETEAEWPNDIIAVYTKRVVEVRPFNVKIVTSGVLELGAYTDPATGFVSMMRLVDATYG</sequence>
<accession>A0A2A3JUS9</accession>
<name>A0A2A3JUS9_9RHOB</name>
<reference evidence="2" key="1">
    <citation type="submission" date="2017-09" db="EMBL/GenBank/DDBJ databases">
        <title>Yangia sp. SAOS 153D whole genome sequencing.</title>
        <authorList>
            <person name="Verma A."/>
            <person name="Krishnamurthi S."/>
        </authorList>
    </citation>
    <scope>NUCLEOTIDE SEQUENCE [LARGE SCALE GENOMIC DNA]</scope>
    <source>
        <strain evidence="2">SAOS 153D</strain>
    </source>
</reference>
<comment type="caution">
    <text evidence="2">The sequence shown here is derived from an EMBL/GenBank/DDBJ whole genome shotgun (WGS) entry which is preliminary data.</text>
</comment>
<feature type="chain" id="PRO_5012042483" description="DUF3299 domain-containing protein" evidence="1">
    <location>
        <begin position="24"/>
        <end position="139"/>
    </location>
</feature>
<dbReference type="AlphaFoldDB" id="A0A2A3JUS9"/>
<evidence type="ECO:0000256" key="1">
    <source>
        <dbReference type="SAM" id="SignalP"/>
    </source>
</evidence>
<dbReference type="OrthoDB" id="2583024at2"/>
<dbReference type="EMBL" id="NTHN01000257">
    <property type="protein sequence ID" value="PBD18264.1"/>
    <property type="molecule type" value="Genomic_DNA"/>
</dbReference>
<organism evidence="2">
    <name type="scientific">Alloyangia mangrovi</name>
    <dbReference type="NCBI Taxonomy" id="1779329"/>
    <lineage>
        <taxon>Bacteria</taxon>
        <taxon>Pseudomonadati</taxon>
        <taxon>Pseudomonadota</taxon>
        <taxon>Alphaproteobacteria</taxon>
        <taxon>Rhodobacterales</taxon>
        <taxon>Roseobacteraceae</taxon>
        <taxon>Alloyangia</taxon>
    </lineage>
</organism>
<evidence type="ECO:0000313" key="2">
    <source>
        <dbReference type="EMBL" id="PBD18264.1"/>
    </source>
</evidence>
<gene>
    <name evidence="2" type="ORF">CLG85_15665</name>
</gene>
<proteinExistence type="predicted"/>
<protein>
    <recommendedName>
        <fullName evidence="3">DUF3299 domain-containing protein</fullName>
    </recommendedName>
</protein>